<dbReference type="Pfam" id="PF25058">
    <property type="entry name" value="ARM_TT21"/>
    <property type="match status" value="1"/>
</dbReference>
<dbReference type="InterPro" id="IPR013105">
    <property type="entry name" value="TPR_2"/>
</dbReference>
<dbReference type="EMBL" id="VSTR01000001">
    <property type="protein sequence ID" value="MYY72375.1"/>
    <property type="molecule type" value="Genomic_DNA"/>
</dbReference>
<reference evidence="7 11" key="2">
    <citation type="submission" date="2016-05" db="EMBL/GenBank/DDBJ databases">
        <authorList>
            <person name="Lee J.-Y."/>
            <person name="Kim E.B."/>
            <person name="Choi Y.-J."/>
        </authorList>
    </citation>
    <scope>NUCLEOTIDE SEQUENCE [LARGE SCALE GENOMIC DNA]</scope>
    <source>
        <strain evidence="7 11">KLA006</strain>
    </source>
</reference>
<dbReference type="Proteomes" id="UP001231316">
    <property type="component" value="Chromosome"/>
</dbReference>
<dbReference type="KEGG" id="lsj:LSJ_0871"/>
<reference evidence="13 14" key="4">
    <citation type="journal article" date="2020" name="Food Funct.">
        <title>Screening of Lactobacillus salivarius strains from the feces of Chinese populations and the evaluation of their effects against intestinal inflammation in mice.</title>
        <authorList>
            <person name="Zhai Q."/>
            <person name="Shen X."/>
            <person name="Cen S."/>
            <person name="Zhang C."/>
            <person name="Tian F."/>
            <person name="Zhao J."/>
            <person name="Zhang H."/>
            <person name="Xue Y."/>
            <person name="Chen W."/>
        </authorList>
    </citation>
    <scope>NUCLEOTIDE SEQUENCE [LARGE SCALE GENOMIC DNA]</scope>
    <source>
        <strain evidence="6 14">FZJTZ28M4.scaf</strain>
        <strain evidence="5 13">FZJTZ9M6.scaf</strain>
    </source>
</reference>
<feature type="repeat" description="TPR" evidence="3">
    <location>
        <begin position="204"/>
        <end position="237"/>
    </location>
</feature>
<dbReference type="SUPFAM" id="SSF48452">
    <property type="entry name" value="TPR-like"/>
    <property type="match status" value="2"/>
</dbReference>
<feature type="repeat" description="TPR" evidence="3">
    <location>
        <begin position="340"/>
        <end position="373"/>
    </location>
</feature>
<evidence type="ECO:0000313" key="12">
    <source>
        <dbReference type="Proteomes" id="UP000245607"/>
    </source>
</evidence>
<evidence type="ECO:0000256" key="2">
    <source>
        <dbReference type="ARBA" id="ARBA00022803"/>
    </source>
</evidence>
<dbReference type="SMART" id="SM00028">
    <property type="entry name" value="TPR"/>
    <property type="match status" value="8"/>
</dbReference>
<feature type="repeat" description="TPR" evidence="3">
    <location>
        <begin position="238"/>
        <end position="271"/>
    </location>
</feature>
<keyword evidence="2 3" id="KW-0802">TPR repeat</keyword>
<dbReference type="Gene3D" id="1.25.40.10">
    <property type="entry name" value="Tetratricopeptide repeat domain"/>
    <property type="match status" value="3"/>
</dbReference>
<evidence type="ECO:0000313" key="13">
    <source>
        <dbReference type="Proteomes" id="UP000470980"/>
    </source>
</evidence>
<keyword evidence="1" id="KW-0677">Repeat</keyword>
<evidence type="ECO:0000313" key="6">
    <source>
        <dbReference type="EMBL" id="MYZ66468.1"/>
    </source>
</evidence>
<dbReference type="EMBL" id="VSTU01000008">
    <property type="protein sequence ID" value="MYZ66468.1"/>
    <property type="molecule type" value="Genomic_DNA"/>
</dbReference>
<evidence type="ECO:0000313" key="11">
    <source>
        <dbReference type="Proteomes" id="UP000218139"/>
    </source>
</evidence>
<dbReference type="Pfam" id="PF13174">
    <property type="entry name" value="TPR_6"/>
    <property type="match status" value="1"/>
</dbReference>
<dbReference type="InterPro" id="IPR019734">
    <property type="entry name" value="TPR_rpt"/>
</dbReference>
<evidence type="ECO:0000256" key="1">
    <source>
        <dbReference type="ARBA" id="ARBA00022737"/>
    </source>
</evidence>
<evidence type="ECO:0000313" key="4">
    <source>
        <dbReference type="EMBL" id="AIR10552.1"/>
    </source>
</evidence>
<evidence type="ECO:0000313" key="10">
    <source>
        <dbReference type="Proteomes" id="UP000029488"/>
    </source>
</evidence>
<protein>
    <submittedName>
        <fullName evidence="4">Tetratricopeptide repeat family protein</fullName>
    </submittedName>
    <submittedName>
        <fullName evidence="5">Tetratricopeptide repeat protein</fullName>
    </submittedName>
</protein>
<evidence type="ECO:0000313" key="14">
    <source>
        <dbReference type="Proteomes" id="UP000471300"/>
    </source>
</evidence>
<dbReference type="InterPro" id="IPR051012">
    <property type="entry name" value="CellSynth/LPSAsmb/PSIAsmb"/>
</dbReference>
<evidence type="ECO:0000313" key="7">
    <source>
        <dbReference type="EMBL" id="PAY46747.1"/>
    </source>
</evidence>
<evidence type="ECO:0000256" key="3">
    <source>
        <dbReference type="PROSITE-ProRule" id="PRU00339"/>
    </source>
</evidence>
<reference evidence="4 10" key="1">
    <citation type="journal article" date="2014" name="BMC Genomics">
        <title>Unusual genome complexity in Lactobacillus salivarius JCM1046.</title>
        <authorList>
            <person name="Raftis E.J."/>
            <person name="Forde B.M."/>
            <person name="Claesson M.J."/>
            <person name="O'Toole P.W."/>
        </authorList>
    </citation>
    <scope>NUCLEOTIDE SEQUENCE [LARGE SCALE GENOMIC DNA]</scope>
    <source>
        <strain evidence="4 10">JCM1046</strain>
    </source>
</reference>
<dbReference type="PANTHER" id="PTHR45586:SF15">
    <property type="entry name" value="TPR REPEAT-CONTAINING PROTEIN YPIA"/>
    <property type="match status" value="1"/>
</dbReference>
<dbReference type="AlphaFoldDB" id="A0A089RVD5"/>
<dbReference type="RefSeq" id="WP_003704376.1">
    <property type="nucleotide sequence ID" value="NZ_CP007646.1"/>
</dbReference>
<dbReference type="Proteomes" id="UP000245607">
    <property type="component" value="Unassembled WGS sequence"/>
</dbReference>
<dbReference type="EMBL" id="CP007646">
    <property type="protein sequence ID" value="AIR10552.1"/>
    <property type="molecule type" value="Genomic_DNA"/>
</dbReference>
<dbReference type="EMBL" id="CP123971">
    <property type="protein sequence ID" value="WII27746.1"/>
    <property type="molecule type" value="Genomic_DNA"/>
</dbReference>
<dbReference type="Pfam" id="PF14559">
    <property type="entry name" value="TPR_19"/>
    <property type="match status" value="1"/>
</dbReference>
<dbReference type="PROSITE" id="PS50005">
    <property type="entry name" value="TPR"/>
    <property type="match status" value="3"/>
</dbReference>
<dbReference type="PANTHER" id="PTHR45586">
    <property type="entry name" value="TPR REPEAT-CONTAINING PROTEIN PA4667"/>
    <property type="match status" value="1"/>
</dbReference>
<evidence type="ECO:0000313" key="5">
    <source>
        <dbReference type="EMBL" id="MYY72375.1"/>
    </source>
</evidence>
<organism evidence="4 10">
    <name type="scientific">Ligilactobacillus salivarius</name>
    <dbReference type="NCBI Taxonomy" id="1624"/>
    <lineage>
        <taxon>Bacteria</taxon>
        <taxon>Bacillati</taxon>
        <taxon>Bacillota</taxon>
        <taxon>Bacilli</taxon>
        <taxon>Lactobacillales</taxon>
        <taxon>Lactobacillaceae</taxon>
        <taxon>Ligilactobacillus</taxon>
    </lineage>
</organism>
<dbReference type="EMBL" id="LXZO01000087">
    <property type="protein sequence ID" value="PAY46747.1"/>
    <property type="molecule type" value="Genomic_DNA"/>
</dbReference>
<dbReference type="Proteomes" id="UP000471300">
    <property type="component" value="Unassembled WGS sequence"/>
</dbReference>
<evidence type="ECO:0000313" key="8">
    <source>
        <dbReference type="EMBL" id="PWG53002.1"/>
    </source>
</evidence>
<dbReference type="Proteomes" id="UP000470980">
    <property type="component" value="Unassembled WGS sequence"/>
</dbReference>
<dbReference type="Proteomes" id="UP000029488">
    <property type="component" value="Chromosome"/>
</dbReference>
<reference evidence="9" key="5">
    <citation type="submission" date="2023-04" db="EMBL/GenBank/DDBJ databases">
        <title>Four porcine-derived lactic acid bacteria strains analyses and their evaluation as potential probiotics based on genomics.</title>
        <authorList>
            <person name="Niu D."/>
        </authorList>
    </citation>
    <scope>NUCLEOTIDE SEQUENCE</scope>
    <source>
        <strain evidence="9">ZSA5</strain>
    </source>
</reference>
<proteinExistence type="predicted"/>
<dbReference type="InterPro" id="IPR011990">
    <property type="entry name" value="TPR-like_helical_dom_sf"/>
</dbReference>
<gene>
    <name evidence="7" type="ORF">A8C52_07470</name>
    <name evidence="8" type="ORF">DB362_03560</name>
    <name evidence="6" type="ORF">FYL06_05850</name>
    <name evidence="5" type="ORF">FYL10_01530</name>
    <name evidence="4" type="ORF">LSJ_0871</name>
    <name evidence="9" type="ORF">QFE45_04965</name>
</gene>
<name>A0A089RVD5_9LACO</name>
<sequence length="418" mass="48118">MTYAEKVLDEIEKGNYEEARKHFGWSLRKDSDDMIYSLAEELYSLGFSNMAKRAYQTLLERYPDEDSLKTALADIAISEGEDDEALEYLSSITPDSEAYLQALLVSADLYQTQGMFEVSEQKLLQALDLAPDEEIIRFALAELYYNIKQYKQAIPIYLDLIKQGNFSISQVNLVQRLGMSYALSGQFEKALAYLEQIHSEERDDDTQFQLGITQYELGHIEDAISSFEKLRDTSPDYATTYSYLAVAYEKEGQLQKALTTLQEGIAVDEYNIKLYQKASELAAKLGQRDEAERYLLIALDQEPDNLTIVIMLSNLLIEYGKFEQNIELLTDYLDQDEIDPQLYWNLGRSYANLDNYDDAIKYYDAASEQISSLEFLKDAAIFYRNAGDRQKAKMFVDEYLVSQPNDSEMLELQDELLY</sequence>
<evidence type="ECO:0000313" key="9">
    <source>
        <dbReference type="EMBL" id="WII27746.1"/>
    </source>
</evidence>
<dbReference type="Proteomes" id="UP000218139">
    <property type="component" value="Unassembled WGS sequence"/>
</dbReference>
<accession>A0A089RVD5</accession>
<dbReference type="EMBL" id="QFAS01000005">
    <property type="protein sequence ID" value="PWG53002.1"/>
    <property type="molecule type" value="Genomic_DNA"/>
</dbReference>
<dbReference type="Pfam" id="PF07719">
    <property type="entry name" value="TPR_2"/>
    <property type="match status" value="1"/>
</dbReference>
<reference evidence="8 12" key="3">
    <citation type="submission" date="2018-05" db="EMBL/GenBank/DDBJ databases">
        <title>Lactobacillus salivarius genome sequencing and assembly.</title>
        <authorList>
            <person name="Audisio C."/>
            <person name="Albarracin L."/>
            <person name="Torres M.J."/>
            <person name="Hebert E.M."/>
            <person name="Saavedra L."/>
        </authorList>
    </citation>
    <scope>NUCLEOTIDE SEQUENCE [LARGE SCALE GENOMIC DNA]</scope>
    <source>
        <strain evidence="8 12">A3iob</strain>
    </source>
</reference>